<feature type="transmembrane region" description="Helical" evidence="1">
    <location>
        <begin position="147"/>
        <end position="169"/>
    </location>
</feature>
<sequence>MVKQFKRRWQLGRVRPGDGSALAEYRLWQLFARSLFFIQLPDPVGDSHAFAVDVRYVADAKTRSQHENGVGKSPVALYRDGVQVYRANLPATFPVPGGVIEVATSAFGLKRMHFVSDDGREHALHPHRRSQEGLRARFGRRFPRTSAVVGVVSVVILLAALAVSLLQGAEAISKIPAVAANFGVFTSPIHLPTWAKITMGAAGALAAVERALRLRYNRLIDVVS</sequence>
<proteinExistence type="predicted"/>
<dbReference type="AlphaFoldDB" id="A0A344L9L5"/>
<dbReference type="OrthoDB" id="2716688at2"/>
<name>A0A344L9L5_9PSEU</name>
<evidence type="ECO:0000313" key="3">
    <source>
        <dbReference type="Proteomes" id="UP000250434"/>
    </source>
</evidence>
<keyword evidence="1" id="KW-0812">Transmembrane</keyword>
<protein>
    <submittedName>
        <fullName evidence="2">Uncharacterized protein</fullName>
    </submittedName>
</protein>
<evidence type="ECO:0000313" key="2">
    <source>
        <dbReference type="EMBL" id="AXB44739.1"/>
    </source>
</evidence>
<keyword evidence="1" id="KW-1133">Transmembrane helix</keyword>
<dbReference type="RefSeq" id="WP_113693995.1">
    <property type="nucleotide sequence ID" value="NZ_CP015163.1"/>
</dbReference>
<organism evidence="2 3">
    <name type="scientific">Amycolatopsis albispora</name>
    <dbReference type="NCBI Taxonomy" id="1804986"/>
    <lineage>
        <taxon>Bacteria</taxon>
        <taxon>Bacillati</taxon>
        <taxon>Actinomycetota</taxon>
        <taxon>Actinomycetes</taxon>
        <taxon>Pseudonocardiales</taxon>
        <taxon>Pseudonocardiaceae</taxon>
        <taxon>Amycolatopsis</taxon>
    </lineage>
</organism>
<reference evidence="2 3" key="1">
    <citation type="submission" date="2016-04" db="EMBL/GenBank/DDBJ databases">
        <title>Complete genome sequence and analysis of deep-sea sediment isolate, Amycolatopsis sp. WP1.</title>
        <authorList>
            <person name="Wang H."/>
            <person name="Chen S."/>
            <person name="Wu Q."/>
        </authorList>
    </citation>
    <scope>NUCLEOTIDE SEQUENCE [LARGE SCALE GENOMIC DNA]</scope>
    <source>
        <strain evidence="2 3">WP1</strain>
    </source>
</reference>
<keyword evidence="1" id="KW-0472">Membrane</keyword>
<evidence type="ECO:0000256" key="1">
    <source>
        <dbReference type="SAM" id="Phobius"/>
    </source>
</evidence>
<dbReference type="KEGG" id="aab:A4R43_21385"/>
<feature type="transmembrane region" description="Helical" evidence="1">
    <location>
        <begin position="189"/>
        <end position="208"/>
    </location>
</feature>
<accession>A0A344L9L5</accession>
<keyword evidence="3" id="KW-1185">Reference proteome</keyword>
<dbReference type="Proteomes" id="UP000250434">
    <property type="component" value="Chromosome"/>
</dbReference>
<gene>
    <name evidence="2" type="ORF">A4R43_21385</name>
</gene>
<dbReference type="EMBL" id="CP015163">
    <property type="protein sequence ID" value="AXB44739.1"/>
    <property type="molecule type" value="Genomic_DNA"/>
</dbReference>